<dbReference type="OrthoDB" id="2443300at2759"/>
<dbReference type="SUPFAM" id="SSF56219">
    <property type="entry name" value="DNase I-like"/>
    <property type="match status" value="1"/>
</dbReference>
<dbReference type="PANTHER" id="PTHR19446">
    <property type="entry name" value="REVERSE TRANSCRIPTASES"/>
    <property type="match status" value="1"/>
</dbReference>
<proteinExistence type="predicted"/>
<evidence type="ECO:0000313" key="2">
    <source>
        <dbReference type="Proteomes" id="UP000646827"/>
    </source>
</evidence>
<dbReference type="Proteomes" id="UP000646827">
    <property type="component" value="Unassembled WGS sequence"/>
</dbReference>
<sequence>MILNNNNISIASINCNGLLTQTKNQLIRHLHAQQAHIITLQETHTTNINKEQQLHTTFRATQSFWTPHCGIVALSSDIQLTQLTLYNDDRHLLVRVEHTKNDVQPFFLLTLYAPQHHQNIDSFSTPNYHDEDILPTFRRGDHIMSTIDYIFASTPWTDHALLYTTFDLGPTTTGKGYWRGNLLILDYHNFRRTLALQLTHFFNHIDNNETPQQQWELLKDKIKKVMQKYSRERINKTTQYLTQLQSKRNKFLRQKPSTATKTWFLPIIEKQISIAQKEVCDTLALKAGVRWRELGETSAGYLKTLVAQNQTQINMPPLINPATGAVCDMIPLMHDAATSFYSSLYTPTPIDDTAIQQLHQHIPPSCQLSDGNQISLTEDFTLEDLITGALRAPKRSSPGLDGLPYGIWKLIFKHPIAETLVITTAQPLINPQQTGFMPNRFIATNGLMARIIMENAQQHNKNDIGITLDQNKAYNCIHPSYLTCTLKKFGFPESIIHSIAKLFFNTHIRININGHLSTTIQQQRGL</sequence>
<keyword evidence="2" id="KW-1185">Reference proteome</keyword>
<dbReference type="EMBL" id="JAEPRB010000369">
    <property type="protein sequence ID" value="KAG2216709.1"/>
    <property type="molecule type" value="Genomic_DNA"/>
</dbReference>
<reference evidence="1 2" key="1">
    <citation type="submission" date="2020-12" db="EMBL/GenBank/DDBJ databases">
        <title>Metabolic potential, ecology and presence of endohyphal bacteria is reflected in genomic diversity of Mucoromycotina.</title>
        <authorList>
            <person name="Muszewska A."/>
            <person name="Okrasinska A."/>
            <person name="Steczkiewicz K."/>
            <person name="Drgas O."/>
            <person name="Orlowska M."/>
            <person name="Perlinska-Lenart U."/>
            <person name="Aleksandrzak-Piekarczyk T."/>
            <person name="Szatraj K."/>
            <person name="Zielenkiewicz U."/>
            <person name="Pilsyk S."/>
            <person name="Malc E."/>
            <person name="Mieczkowski P."/>
            <person name="Kruszewska J.S."/>
            <person name="Biernat P."/>
            <person name="Pawlowska J."/>
        </authorList>
    </citation>
    <scope>NUCLEOTIDE SEQUENCE [LARGE SCALE GENOMIC DNA]</scope>
    <source>
        <strain evidence="1 2">CBS 142.35</strain>
    </source>
</reference>
<name>A0A8H7RTE1_9FUNG</name>
<evidence type="ECO:0008006" key="3">
    <source>
        <dbReference type="Google" id="ProtNLM"/>
    </source>
</evidence>
<dbReference type="Gene3D" id="3.60.10.10">
    <property type="entry name" value="Endonuclease/exonuclease/phosphatase"/>
    <property type="match status" value="1"/>
</dbReference>
<protein>
    <recommendedName>
        <fullName evidence="3">Reverse transcriptase domain-containing protein</fullName>
    </recommendedName>
</protein>
<dbReference type="InterPro" id="IPR036691">
    <property type="entry name" value="Endo/exonu/phosph_ase_sf"/>
</dbReference>
<accession>A0A8H7RTE1</accession>
<comment type="caution">
    <text evidence="1">The sequence shown here is derived from an EMBL/GenBank/DDBJ whole genome shotgun (WGS) entry which is preliminary data.</text>
</comment>
<dbReference type="AlphaFoldDB" id="A0A8H7RTE1"/>
<gene>
    <name evidence="1" type="ORF">INT45_013632</name>
</gene>
<evidence type="ECO:0000313" key="1">
    <source>
        <dbReference type="EMBL" id="KAG2216709.1"/>
    </source>
</evidence>
<organism evidence="1 2">
    <name type="scientific">Circinella minor</name>
    <dbReference type="NCBI Taxonomy" id="1195481"/>
    <lineage>
        <taxon>Eukaryota</taxon>
        <taxon>Fungi</taxon>
        <taxon>Fungi incertae sedis</taxon>
        <taxon>Mucoromycota</taxon>
        <taxon>Mucoromycotina</taxon>
        <taxon>Mucoromycetes</taxon>
        <taxon>Mucorales</taxon>
        <taxon>Lichtheimiaceae</taxon>
        <taxon>Circinella</taxon>
    </lineage>
</organism>